<dbReference type="PROSITE" id="PS01188">
    <property type="entry name" value="ELO"/>
    <property type="match status" value="1"/>
</dbReference>
<evidence type="ECO:0000256" key="4">
    <source>
        <dbReference type="ARBA" id="ARBA00022679"/>
    </source>
</evidence>
<dbReference type="PANTHER" id="PTHR11157:SF134">
    <property type="entry name" value="ELONGATION OF FATTY ACIDS PROTEIN 1-RELATED"/>
    <property type="match status" value="1"/>
</dbReference>
<evidence type="ECO:0000313" key="14">
    <source>
        <dbReference type="Proteomes" id="UP000799302"/>
    </source>
</evidence>
<reference evidence="13" key="1">
    <citation type="journal article" date="2020" name="Stud. Mycol.">
        <title>101 Dothideomycetes genomes: a test case for predicting lifestyles and emergence of pathogens.</title>
        <authorList>
            <person name="Haridas S."/>
            <person name="Albert R."/>
            <person name="Binder M."/>
            <person name="Bloem J."/>
            <person name="Labutti K."/>
            <person name="Salamov A."/>
            <person name="Andreopoulos B."/>
            <person name="Baker S."/>
            <person name="Barry K."/>
            <person name="Bills G."/>
            <person name="Bluhm B."/>
            <person name="Cannon C."/>
            <person name="Castanera R."/>
            <person name="Culley D."/>
            <person name="Daum C."/>
            <person name="Ezra D."/>
            <person name="Gonzalez J."/>
            <person name="Henrissat B."/>
            <person name="Kuo A."/>
            <person name="Liang C."/>
            <person name="Lipzen A."/>
            <person name="Lutzoni F."/>
            <person name="Magnuson J."/>
            <person name="Mondo S."/>
            <person name="Nolan M."/>
            <person name="Ohm R."/>
            <person name="Pangilinan J."/>
            <person name="Park H.-J."/>
            <person name="Ramirez L."/>
            <person name="Alfaro M."/>
            <person name="Sun H."/>
            <person name="Tritt A."/>
            <person name="Yoshinaga Y."/>
            <person name="Zwiers L.-H."/>
            <person name="Turgeon B."/>
            <person name="Goodwin S."/>
            <person name="Spatafora J."/>
            <person name="Crous P."/>
            <person name="Grigoriev I."/>
        </authorList>
    </citation>
    <scope>NUCLEOTIDE SEQUENCE</scope>
    <source>
        <strain evidence="13">CBS 115976</strain>
    </source>
</reference>
<proteinExistence type="inferred from homology"/>
<sequence length="349" mass="39695">MAPTVVPYSTIEYGFPTLDRPFGLSLWPIFERVFTPIVGYRPQDFRFVPGETSMSTFKLTATALVSYYIIVFGGRELMRNRPAYKLNALFMIHNFYLTAISGILLALFLEQLIPTLVRNGVFFGICNHSGGWTDKLVILYYLNYLTKFLELLDTVFLFLKKKPLTFLHTYHHGATALLCYTQLIGNTAVSWVPITLNLMVHVVMYWYYFQSARGVRIWWKKYITVMQIIQFVIDLGFVYFASYTYFTSTYFPDMPNHGTCAGEEFAAIAGICILSSYLLLFISFYFATYRKPSSATKQRSRATSALKEMAYETVPTVGQAQRRFSAGASTLANSLGVNAGNGKVRSRKA</sequence>
<evidence type="ECO:0000256" key="10">
    <source>
        <dbReference type="ARBA" id="ARBA00023160"/>
    </source>
</evidence>
<dbReference type="EMBL" id="MU004231">
    <property type="protein sequence ID" value="KAF2673072.1"/>
    <property type="molecule type" value="Genomic_DNA"/>
</dbReference>
<dbReference type="GO" id="GO:0019367">
    <property type="term" value="P:fatty acid elongation, saturated fatty acid"/>
    <property type="evidence" value="ECO:0007669"/>
    <property type="project" value="TreeGrafter"/>
</dbReference>
<keyword evidence="8 12" id="KW-0443">Lipid metabolism</keyword>
<comment type="similarity">
    <text evidence="2 12">Belongs to the ELO family.</text>
</comment>
<protein>
    <recommendedName>
        <fullName evidence="12">Elongation of fatty acids protein</fullName>
        <ecNumber evidence="12">2.3.1.-</ecNumber>
    </recommendedName>
</protein>
<dbReference type="GO" id="GO:0034625">
    <property type="term" value="P:fatty acid elongation, monounsaturated fatty acid"/>
    <property type="evidence" value="ECO:0007669"/>
    <property type="project" value="TreeGrafter"/>
</dbReference>
<dbReference type="GO" id="GO:0005789">
    <property type="term" value="C:endoplasmic reticulum membrane"/>
    <property type="evidence" value="ECO:0007669"/>
    <property type="project" value="TreeGrafter"/>
</dbReference>
<dbReference type="InterPro" id="IPR030457">
    <property type="entry name" value="ELO_CS"/>
</dbReference>
<dbReference type="GO" id="GO:0030148">
    <property type="term" value="P:sphingolipid biosynthetic process"/>
    <property type="evidence" value="ECO:0007669"/>
    <property type="project" value="TreeGrafter"/>
</dbReference>
<evidence type="ECO:0000256" key="7">
    <source>
        <dbReference type="ARBA" id="ARBA00022989"/>
    </source>
</evidence>
<dbReference type="Pfam" id="PF01151">
    <property type="entry name" value="ELO"/>
    <property type="match status" value="1"/>
</dbReference>
<keyword evidence="3 12" id="KW-0444">Lipid biosynthesis</keyword>
<feature type="transmembrane region" description="Helical" evidence="12">
    <location>
        <begin position="221"/>
        <end position="245"/>
    </location>
</feature>
<evidence type="ECO:0000256" key="8">
    <source>
        <dbReference type="ARBA" id="ARBA00023098"/>
    </source>
</evidence>
<name>A0A6A6ULF5_9PEZI</name>
<dbReference type="OrthoDB" id="434092at2759"/>
<dbReference type="GO" id="GO:0042761">
    <property type="term" value="P:very long-chain fatty acid biosynthetic process"/>
    <property type="evidence" value="ECO:0007669"/>
    <property type="project" value="TreeGrafter"/>
</dbReference>
<dbReference type="EC" id="2.3.1.-" evidence="12"/>
<feature type="transmembrane region" description="Helical" evidence="12">
    <location>
        <begin position="166"/>
        <end position="185"/>
    </location>
</feature>
<evidence type="ECO:0000256" key="1">
    <source>
        <dbReference type="ARBA" id="ARBA00004141"/>
    </source>
</evidence>
<dbReference type="GO" id="GO:0009922">
    <property type="term" value="F:fatty acid elongase activity"/>
    <property type="evidence" value="ECO:0007669"/>
    <property type="project" value="UniProtKB-EC"/>
</dbReference>
<keyword evidence="10 12" id="KW-0275">Fatty acid biosynthesis</keyword>
<dbReference type="PANTHER" id="PTHR11157">
    <property type="entry name" value="FATTY ACID ACYL TRANSFERASE-RELATED"/>
    <property type="match status" value="1"/>
</dbReference>
<evidence type="ECO:0000313" key="13">
    <source>
        <dbReference type="EMBL" id="KAF2673072.1"/>
    </source>
</evidence>
<keyword evidence="4 12" id="KW-0808">Transferase</keyword>
<keyword evidence="5 12" id="KW-0812">Transmembrane</keyword>
<keyword evidence="7 12" id="KW-1133">Transmembrane helix</keyword>
<evidence type="ECO:0000256" key="12">
    <source>
        <dbReference type="RuleBase" id="RU361115"/>
    </source>
</evidence>
<evidence type="ECO:0000256" key="6">
    <source>
        <dbReference type="ARBA" id="ARBA00022832"/>
    </source>
</evidence>
<organism evidence="13 14">
    <name type="scientific">Microthyrium microscopicum</name>
    <dbReference type="NCBI Taxonomy" id="703497"/>
    <lineage>
        <taxon>Eukaryota</taxon>
        <taxon>Fungi</taxon>
        <taxon>Dikarya</taxon>
        <taxon>Ascomycota</taxon>
        <taxon>Pezizomycotina</taxon>
        <taxon>Dothideomycetes</taxon>
        <taxon>Dothideomycetes incertae sedis</taxon>
        <taxon>Microthyriales</taxon>
        <taxon>Microthyriaceae</taxon>
        <taxon>Microthyrium</taxon>
    </lineage>
</organism>
<evidence type="ECO:0000256" key="2">
    <source>
        <dbReference type="ARBA" id="ARBA00007263"/>
    </source>
</evidence>
<feature type="transmembrane region" description="Helical" evidence="12">
    <location>
        <begin position="56"/>
        <end position="74"/>
    </location>
</feature>
<feature type="transmembrane region" description="Helical" evidence="12">
    <location>
        <begin position="265"/>
        <end position="287"/>
    </location>
</feature>
<feature type="transmembrane region" description="Helical" evidence="12">
    <location>
        <begin position="86"/>
        <end position="109"/>
    </location>
</feature>
<dbReference type="InterPro" id="IPR002076">
    <property type="entry name" value="ELO_fam"/>
</dbReference>
<feature type="transmembrane region" description="Helical" evidence="12">
    <location>
        <begin position="138"/>
        <end position="159"/>
    </location>
</feature>
<accession>A0A6A6ULF5</accession>
<dbReference type="GO" id="GO:0034626">
    <property type="term" value="P:fatty acid elongation, polyunsaturated fatty acid"/>
    <property type="evidence" value="ECO:0007669"/>
    <property type="project" value="TreeGrafter"/>
</dbReference>
<comment type="catalytic activity">
    <reaction evidence="12">
        <text>an acyl-CoA + malonyl-CoA + H(+) = a 3-oxoacyl-CoA + CO2 + CoA</text>
        <dbReference type="Rhea" id="RHEA:50252"/>
        <dbReference type="ChEBI" id="CHEBI:15378"/>
        <dbReference type="ChEBI" id="CHEBI:16526"/>
        <dbReference type="ChEBI" id="CHEBI:57287"/>
        <dbReference type="ChEBI" id="CHEBI:57384"/>
        <dbReference type="ChEBI" id="CHEBI:58342"/>
        <dbReference type="ChEBI" id="CHEBI:90726"/>
    </reaction>
    <physiologicalReaction direction="left-to-right" evidence="12">
        <dbReference type="Rhea" id="RHEA:50253"/>
    </physiologicalReaction>
</comment>
<comment type="subcellular location">
    <subcellularLocation>
        <location evidence="1">Membrane</location>
        <topology evidence="1">Multi-pass membrane protein</topology>
    </subcellularLocation>
</comment>
<feature type="transmembrane region" description="Helical" evidence="12">
    <location>
        <begin position="191"/>
        <end position="209"/>
    </location>
</feature>
<gene>
    <name evidence="13" type="ORF">BT63DRAFT_145735</name>
</gene>
<dbReference type="Proteomes" id="UP000799302">
    <property type="component" value="Unassembled WGS sequence"/>
</dbReference>
<evidence type="ECO:0000256" key="3">
    <source>
        <dbReference type="ARBA" id="ARBA00022516"/>
    </source>
</evidence>
<keyword evidence="6 12" id="KW-0276">Fatty acid metabolism</keyword>
<keyword evidence="9 12" id="KW-0472">Membrane</keyword>
<keyword evidence="14" id="KW-1185">Reference proteome</keyword>
<evidence type="ECO:0000256" key="5">
    <source>
        <dbReference type="ARBA" id="ARBA00022692"/>
    </source>
</evidence>
<dbReference type="AlphaFoldDB" id="A0A6A6ULF5"/>
<evidence type="ECO:0000256" key="9">
    <source>
        <dbReference type="ARBA" id="ARBA00023136"/>
    </source>
</evidence>
<evidence type="ECO:0000256" key="11">
    <source>
        <dbReference type="ARBA" id="ARBA00047375"/>
    </source>
</evidence>
<comment type="catalytic activity">
    <reaction evidence="11">
        <text>a very-long-chain acyl-CoA + malonyl-CoA + H(+) = a very-long-chain 3-oxoacyl-CoA + CO2 + CoA</text>
        <dbReference type="Rhea" id="RHEA:32727"/>
        <dbReference type="ChEBI" id="CHEBI:15378"/>
        <dbReference type="ChEBI" id="CHEBI:16526"/>
        <dbReference type="ChEBI" id="CHEBI:57287"/>
        <dbReference type="ChEBI" id="CHEBI:57384"/>
        <dbReference type="ChEBI" id="CHEBI:90725"/>
        <dbReference type="ChEBI" id="CHEBI:90736"/>
        <dbReference type="EC" id="2.3.1.199"/>
    </reaction>
</comment>